<dbReference type="Pfam" id="PF02655">
    <property type="entry name" value="ATP-grasp_3"/>
    <property type="match status" value="1"/>
</dbReference>
<comment type="caution">
    <text evidence="6">The sequence shown here is derived from an EMBL/GenBank/DDBJ whole genome shotgun (WGS) entry which is preliminary data.</text>
</comment>
<evidence type="ECO:0000313" key="6">
    <source>
        <dbReference type="EMBL" id="MXQ74227.1"/>
    </source>
</evidence>
<dbReference type="Proteomes" id="UP000434036">
    <property type="component" value="Unassembled WGS sequence"/>
</dbReference>
<keyword evidence="2 4" id="KW-0547">Nucleotide-binding</keyword>
<organism evidence="6 7">
    <name type="scientific">Copranaerobaculum intestinale</name>
    <dbReference type="NCBI Taxonomy" id="2692629"/>
    <lineage>
        <taxon>Bacteria</taxon>
        <taxon>Bacillati</taxon>
        <taxon>Bacillota</taxon>
        <taxon>Erysipelotrichia</taxon>
        <taxon>Erysipelotrichales</taxon>
        <taxon>Erysipelotrichaceae</taxon>
        <taxon>Copranaerobaculum</taxon>
    </lineage>
</organism>
<reference evidence="6 7" key="1">
    <citation type="submission" date="2019-12" db="EMBL/GenBank/DDBJ databases">
        <authorList>
            <person name="Yang R."/>
        </authorList>
    </citation>
    <scope>NUCLEOTIDE SEQUENCE [LARGE SCALE GENOMIC DNA]</scope>
    <source>
        <strain evidence="6 7">DONG20-135</strain>
    </source>
</reference>
<dbReference type="AlphaFoldDB" id="A0A6N8UG37"/>
<dbReference type="Gene3D" id="3.30.1490.20">
    <property type="entry name" value="ATP-grasp fold, A domain"/>
    <property type="match status" value="1"/>
</dbReference>
<dbReference type="GO" id="GO:0016874">
    <property type="term" value="F:ligase activity"/>
    <property type="evidence" value="ECO:0007669"/>
    <property type="project" value="UniProtKB-KW"/>
</dbReference>
<dbReference type="Gene3D" id="3.30.470.20">
    <property type="entry name" value="ATP-grasp fold, B domain"/>
    <property type="match status" value="1"/>
</dbReference>
<dbReference type="GO" id="GO:0005524">
    <property type="term" value="F:ATP binding"/>
    <property type="evidence" value="ECO:0007669"/>
    <property type="project" value="UniProtKB-UniRule"/>
</dbReference>
<dbReference type="RefSeq" id="WP_160625619.1">
    <property type="nucleotide sequence ID" value="NZ_WUUQ01000004.1"/>
</dbReference>
<dbReference type="InterPro" id="IPR003806">
    <property type="entry name" value="ATP-grasp_PylC-type"/>
</dbReference>
<evidence type="ECO:0000256" key="2">
    <source>
        <dbReference type="ARBA" id="ARBA00022741"/>
    </source>
</evidence>
<keyword evidence="3 4" id="KW-0067">ATP-binding</keyword>
<name>A0A6N8UG37_9FIRM</name>
<feature type="domain" description="ATP-grasp" evidence="5">
    <location>
        <begin position="118"/>
        <end position="315"/>
    </location>
</feature>
<evidence type="ECO:0000256" key="4">
    <source>
        <dbReference type="PROSITE-ProRule" id="PRU00409"/>
    </source>
</evidence>
<gene>
    <name evidence="6" type="ORF">GSF08_09790</name>
</gene>
<reference evidence="6 7" key="2">
    <citation type="submission" date="2020-01" db="EMBL/GenBank/DDBJ databases">
        <title>Clostridiaceae sp. nov. isolated from the gut of human by culturomics.</title>
        <authorList>
            <person name="Chang Y."/>
        </authorList>
    </citation>
    <scope>NUCLEOTIDE SEQUENCE [LARGE SCALE GENOMIC DNA]</scope>
    <source>
        <strain evidence="6 7">DONG20-135</strain>
    </source>
</reference>
<evidence type="ECO:0000256" key="1">
    <source>
        <dbReference type="ARBA" id="ARBA00022598"/>
    </source>
</evidence>
<dbReference type="InterPro" id="IPR052032">
    <property type="entry name" value="ATP-dep_AA_Ligase"/>
</dbReference>
<dbReference type="GO" id="GO:0046872">
    <property type="term" value="F:metal ion binding"/>
    <property type="evidence" value="ECO:0007669"/>
    <property type="project" value="InterPro"/>
</dbReference>
<keyword evidence="7" id="KW-1185">Reference proteome</keyword>
<accession>A0A6N8UG37</accession>
<evidence type="ECO:0000313" key="7">
    <source>
        <dbReference type="Proteomes" id="UP000434036"/>
    </source>
</evidence>
<evidence type="ECO:0000259" key="5">
    <source>
        <dbReference type="PROSITE" id="PS50975"/>
    </source>
</evidence>
<dbReference type="PANTHER" id="PTHR43585">
    <property type="entry name" value="FUMIPYRROLE BIOSYNTHESIS PROTEIN C"/>
    <property type="match status" value="1"/>
</dbReference>
<protein>
    <submittedName>
        <fullName evidence="6">ATP-grasp domain-containing protein</fullName>
    </submittedName>
</protein>
<dbReference type="PANTHER" id="PTHR43585:SF2">
    <property type="entry name" value="ATP-GRASP ENZYME FSQD"/>
    <property type="match status" value="1"/>
</dbReference>
<sequence length="404" mass="46847">MNFIFISPYFPYIYYQFCERLLKNGVNVLGIGDAPYHQLPQECRTAMREYYKVDTLEDYDQVMRAVAFFTFRYGKIDWLESNNEYWLENDAQLRTDFHIETGIMIDGINAYKHKSCMKKYYEKADIPCARWHMVSSLQEDLAFIHKVGYPVVVKPDCGVGAYATFKINTRSELDEFYENLPDVPYIMEEYIHGMIVSYDGIVDQDGHVVFDTSHIFPDPIMNVVNEGNHLSYYTDRVPAADVVAIGRRTLNAFQVKGRFFHLEFFRLLNDKEGMGKKGDLVALEVNMRPPGGYTPEMMNYASGVDVYQIYADMVSKNHTDIVSKRPYYCAYASRRDGKQYQKTHEEIMSVYGEAMVMQERMPDILSQAMGNDSYAALFETEQEVHQFIAFVQRLQRAGGEADEN</sequence>
<dbReference type="InterPro" id="IPR011761">
    <property type="entry name" value="ATP-grasp"/>
</dbReference>
<dbReference type="EMBL" id="WUUQ01000004">
    <property type="protein sequence ID" value="MXQ74227.1"/>
    <property type="molecule type" value="Genomic_DNA"/>
</dbReference>
<dbReference type="InterPro" id="IPR013815">
    <property type="entry name" value="ATP_grasp_subdomain_1"/>
</dbReference>
<keyword evidence="1" id="KW-0436">Ligase</keyword>
<proteinExistence type="predicted"/>
<dbReference type="SUPFAM" id="SSF56059">
    <property type="entry name" value="Glutathione synthetase ATP-binding domain-like"/>
    <property type="match status" value="1"/>
</dbReference>
<evidence type="ECO:0000256" key="3">
    <source>
        <dbReference type="ARBA" id="ARBA00022840"/>
    </source>
</evidence>
<dbReference type="PROSITE" id="PS50975">
    <property type="entry name" value="ATP_GRASP"/>
    <property type="match status" value="1"/>
</dbReference>